<dbReference type="InterPro" id="IPR002893">
    <property type="entry name" value="Znf_MYND"/>
</dbReference>
<dbReference type="GO" id="GO:0005886">
    <property type="term" value="C:plasma membrane"/>
    <property type="evidence" value="ECO:0007669"/>
    <property type="project" value="TreeGrafter"/>
</dbReference>
<feature type="region of interest" description="Disordered" evidence="5">
    <location>
        <begin position="867"/>
        <end position="944"/>
    </location>
</feature>
<feature type="compositionally biased region" description="Polar residues" evidence="5">
    <location>
        <begin position="920"/>
        <end position="944"/>
    </location>
</feature>
<feature type="compositionally biased region" description="Basic and acidic residues" evidence="5">
    <location>
        <begin position="739"/>
        <end position="748"/>
    </location>
</feature>
<dbReference type="GO" id="GO:0008270">
    <property type="term" value="F:zinc ion binding"/>
    <property type="evidence" value="ECO:0007669"/>
    <property type="project" value="UniProtKB-KW"/>
</dbReference>
<proteinExistence type="predicted"/>
<feature type="compositionally biased region" description="Basic and acidic residues" evidence="5">
    <location>
        <begin position="317"/>
        <end position="329"/>
    </location>
</feature>
<dbReference type="Gene3D" id="6.10.140.2220">
    <property type="match status" value="1"/>
</dbReference>
<keyword evidence="3" id="KW-0862">Zinc</keyword>
<evidence type="ECO:0000259" key="6">
    <source>
        <dbReference type="PROSITE" id="PS50865"/>
    </source>
</evidence>
<keyword evidence="1" id="KW-0479">Metal-binding</keyword>
<feature type="domain" description="MYND-type" evidence="6">
    <location>
        <begin position="1207"/>
        <end position="1250"/>
    </location>
</feature>
<dbReference type="InterPro" id="IPR038825">
    <property type="entry name" value="Apical_junction"/>
</dbReference>
<name>A0A8I6RT62_CIMLE</name>
<dbReference type="Proteomes" id="UP000494040">
    <property type="component" value="Unassembled WGS sequence"/>
</dbReference>
<feature type="region of interest" description="Disordered" evidence="5">
    <location>
        <begin position="314"/>
        <end position="347"/>
    </location>
</feature>
<sequence length="1519" mass="168661">MEMEMPQEEMAFTEWSEKLEAGTSHWLPAYGFQQPTQLHEALLQHEYFNNDGIGQSNYVYLETIVEETSDDLRSESDYSEAGGGWPDTDSDADSVIHVPNALGKQNLNSVEWSGSERDLAVPKKRRRRLFNNDPGVQDDEEDERDDLILPPFTCRSSSLLQFEALEKQCDTVFRASASSEQFVHSPSLTSSFSFDSLETSRWRFSGSPDSLDEASSLSSSCSSSSEITSSDDDNLTRSYSSRSGNESYKSSLRSHRSYDSLIMCQEKQDNNFLSGEFSQSLNNNSILVEEDVEAVTPQRGLYKTVECLTEPTLNDNVMEKPEPPKEKKTARGQRSAENLSEDSGFGEHILRRASSSGVFTIAEIDDDDDSSSYSSDRVSEVKIHGDEAQDGGGWSDVGPNFSGWQSAPDLSEGTQSQCDHRDNKNELNLKNCVLADTRPITSTTSLLTFAIRDEDEFLVIPENKDLAKMNSKHPVVSTPNLYTEEFVILDDNEVELTFPGHKATALSRAQSFKEGFRQENKRNLRKTKSKGSNIQITTSFVNLTATPQSGSRRSVNCLYSTSFVNLTGAHNGSSKGVHFSPVVSEVQWKESEPCEWADEVDLDARKERPQEVKENSQPLRPVRGGDRGLPPLPPSPPSRAQQQQNPVVSRASMENRPPKNKSGIGGFFQRFSFRRLSGREKKRKDLKKETAARLQPPPPPSPASPAEDRREDVRIIPLHPPPEEEETTKPPLPPLPSPRNERKREEPVRIGGGSVMSSGPKTGLLETDLDSDTGCNKKARSLLNLGDGRTHLVPCPQPDQPVDHRAKSMEFLLDKENQFAIKPPENELQKVGERVMSEHELRVQRSLQKLNIPDWYKNSQVPSQGFLLKRHSEGGGGAGWQGLSSKTTSLSSLGSMQAATPRSPTGNLLSPSPTPSTHTFSRWSTNRLNSNPTSASTSPCGSARSSFNYRQPYLGWRSQERLTNPRTPAERLAAGILSQQKQQQNVPNLSEVHTSIKEVTSAINNYIHGNRVDDRLSPAMHRTDNVSSRSASPRGSTGRLCWLESSFVGNKPIDVPETPVSLTATPDHTSGGSDLFLDLSTHRHKMTAVNGMEYQIPGVSISSVAEAKLRNKPSPGSTTMEDVLDSLLGLAPASRSPSPSVAHRSCSDLTNHLAGSASSEPDQILFTADVRRHSEGCDPVGQPLSHCSRRVSFDMAITEGEIVRCRYNKCGKATPLAEAKRTYKTCHNCTHVYCSRECRRAHWEKHRKTCLHSRVGALCRKVMSNIKEDDETLQHISVIARRGYLAKGRGAVKVMFSKPRKAEDFIGEGYNRLGEPTYIKWPDLQPDETGKEMHDELIRLCKSYNPDTRFVLYVAVCVVSEVPSSSAAVKWEMQLVSRCAKLKLCASLGQMNVADISKDGKEPDTLILTSLPGARDQGSRKARQISFTNIQRHLRQRGISLRRQFPEVYQRLCAYVEGATERFVPVTIYPRDAISGKNFMCIIMPDADPEKLELIPTDSAHVQTIDISTDPDSSVNTND</sequence>
<feature type="region of interest" description="Disordered" evidence="5">
    <location>
        <begin position="601"/>
        <end position="761"/>
    </location>
</feature>
<dbReference type="OMA" id="KSAKVCA"/>
<dbReference type="InterPro" id="IPR058586">
    <property type="entry name" value="Ajm-1"/>
</dbReference>
<feature type="compositionally biased region" description="Polar residues" evidence="5">
    <location>
        <begin position="236"/>
        <end position="251"/>
    </location>
</feature>
<evidence type="ECO:0000313" key="8">
    <source>
        <dbReference type="Proteomes" id="UP000494040"/>
    </source>
</evidence>
<evidence type="ECO:0000256" key="3">
    <source>
        <dbReference type="ARBA" id="ARBA00022833"/>
    </source>
</evidence>
<keyword evidence="2 4" id="KW-0863">Zinc-finger</keyword>
<evidence type="ECO:0000256" key="1">
    <source>
        <dbReference type="ARBA" id="ARBA00022723"/>
    </source>
</evidence>
<keyword evidence="8" id="KW-1185">Reference proteome</keyword>
<dbReference type="PROSITE" id="PS50865">
    <property type="entry name" value="ZF_MYND_2"/>
    <property type="match status" value="1"/>
</dbReference>
<dbReference type="GeneID" id="106667553"/>
<feature type="compositionally biased region" description="Polar residues" evidence="5">
    <location>
        <begin position="638"/>
        <end position="647"/>
    </location>
</feature>
<feature type="region of interest" description="Disordered" evidence="5">
    <location>
        <begin position="384"/>
        <end position="417"/>
    </location>
</feature>
<reference evidence="7" key="1">
    <citation type="submission" date="2022-01" db="UniProtKB">
        <authorList>
            <consortium name="EnsemblMetazoa"/>
        </authorList>
    </citation>
    <scope>IDENTIFICATION</scope>
</reference>
<organism evidence="7 8">
    <name type="scientific">Cimex lectularius</name>
    <name type="common">Bed bug</name>
    <name type="synonym">Acanthia lectularia</name>
    <dbReference type="NCBI Taxonomy" id="79782"/>
    <lineage>
        <taxon>Eukaryota</taxon>
        <taxon>Metazoa</taxon>
        <taxon>Ecdysozoa</taxon>
        <taxon>Arthropoda</taxon>
        <taxon>Hexapoda</taxon>
        <taxon>Insecta</taxon>
        <taxon>Pterygota</taxon>
        <taxon>Neoptera</taxon>
        <taxon>Paraneoptera</taxon>
        <taxon>Hemiptera</taxon>
        <taxon>Heteroptera</taxon>
        <taxon>Panheteroptera</taxon>
        <taxon>Cimicomorpha</taxon>
        <taxon>Cimicidae</taxon>
        <taxon>Cimex</taxon>
    </lineage>
</organism>
<evidence type="ECO:0000256" key="2">
    <source>
        <dbReference type="ARBA" id="ARBA00022771"/>
    </source>
</evidence>
<feature type="region of interest" description="Disordered" evidence="5">
    <location>
        <begin position="70"/>
        <end position="94"/>
    </location>
</feature>
<feature type="compositionally biased region" description="Low complexity" evidence="5">
    <location>
        <begin position="903"/>
        <end position="919"/>
    </location>
</feature>
<dbReference type="SUPFAM" id="SSF144232">
    <property type="entry name" value="HIT/MYND zinc finger-like"/>
    <property type="match status" value="1"/>
</dbReference>
<dbReference type="RefSeq" id="XP_014251064.1">
    <property type="nucleotide sequence ID" value="XM_014395578.2"/>
</dbReference>
<dbReference type="GO" id="GO:0045216">
    <property type="term" value="P:cell-cell junction organization"/>
    <property type="evidence" value="ECO:0007669"/>
    <property type="project" value="InterPro"/>
</dbReference>
<dbReference type="PANTHER" id="PTHR21517:SF3">
    <property type="entry name" value="APICAL JUNCTION COMPONENT 1 HOMOLOG"/>
    <property type="match status" value="1"/>
</dbReference>
<feature type="compositionally biased region" description="Low complexity" evidence="5">
    <location>
        <begin position="208"/>
        <end position="228"/>
    </location>
</feature>
<dbReference type="EnsemblMetazoa" id="XM_014395578.2">
    <property type="protein sequence ID" value="XP_014251064.1"/>
    <property type="gene ID" value="LOC106667553"/>
</dbReference>
<dbReference type="GO" id="GO:0043296">
    <property type="term" value="C:apical junction complex"/>
    <property type="evidence" value="ECO:0007669"/>
    <property type="project" value="TreeGrafter"/>
</dbReference>
<evidence type="ECO:0000256" key="4">
    <source>
        <dbReference type="PROSITE-ProRule" id="PRU00134"/>
    </source>
</evidence>
<dbReference type="KEGG" id="clec:106667553"/>
<feature type="compositionally biased region" description="Basic and acidic residues" evidence="5">
    <location>
        <begin position="602"/>
        <end position="614"/>
    </location>
</feature>
<dbReference type="OrthoDB" id="6431454at2759"/>
<dbReference type="Pfam" id="PF26649">
    <property type="entry name" value="Ajm-1"/>
    <property type="match status" value="1"/>
</dbReference>
<dbReference type="PANTHER" id="PTHR21517">
    <property type="entry name" value="APICAL JUNCTION COMPONENT 1 HOMOLOG"/>
    <property type="match status" value="1"/>
</dbReference>
<feature type="compositionally biased region" description="Low complexity" evidence="5">
    <location>
        <begin position="881"/>
        <end position="895"/>
    </location>
</feature>
<protein>
    <recommendedName>
        <fullName evidence="6">MYND-type domain-containing protein</fullName>
    </recommendedName>
</protein>
<feature type="region of interest" description="Disordered" evidence="5">
    <location>
        <begin position="208"/>
        <end position="251"/>
    </location>
</feature>
<evidence type="ECO:0000256" key="5">
    <source>
        <dbReference type="SAM" id="MobiDB-lite"/>
    </source>
</evidence>
<evidence type="ECO:0000313" key="7">
    <source>
        <dbReference type="EnsemblMetazoa" id="XP_014251064.1"/>
    </source>
</evidence>
<accession>A0A8I6RT62</accession>